<dbReference type="EMBL" id="JXJX01000002">
    <property type="protein sequence ID" value="PCS08020.1"/>
    <property type="molecule type" value="Genomic_DNA"/>
</dbReference>
<feature type="transmembrane region" description="Helical" evidence="1">
    <location>
        <begin position="112"/>
        <end position="133"/>
    </location>
</feature>
<protein>
    <recommendedName>
        <fullName evidence="4">Type VII secretion protein EssA</fullName>
    </recommendedName>
</protein>
<reference evidence="2 3" key="1">
    <citation type="submission" date="2014-12" db="EMBL/GenBank/DDBJ databases">
        <title>Draft genome sequences of 10 type strains of Lactococcus.</title>
        <authorList>
            <person name="Sun Z."/>
            <person name="Zhong Z."/>
            <person name="Liu W."/>
            <person name="Zhang W."/>
            <person name="Zhang H."/>
        </authorList>
    </citation>
    <scope>NUCLEOTIDE SEQUENCE [LARGE SCALE GENOMIC DNA]</scope>
    <source>
        <strain evidence="2 3">DSM 20686</strain>
    </source>
</reference>
<proteinExistence type="predicted"/>
<evidence type="ECO:0000313" key="2">
    <source>
        <dbReference type="EMBL" id="PCS08020.1"/>
    </source>
</evidence>
<comment type="caution">
    <text evidence="2">The sequence shown here is derived from an EMBL/GenBank/DDBJ whole genome shotgun (WGS) entry which is preliminary data.</text>
</comment>
<name>A0A2A5S3J7_9LACT</name>
<dbReference type="AlphaFoldDB" id="A0A2A5S3J7"/>
<keyword evidence="3" id="KW-1185">Reference proteome</keyword>
<evidence type="ECO:0000313" key="3">
    <source>
        <dbReference type="Proteomes" id="UP000242246"/>
    </source>
</evidence>
<organism evidence="2 3">
    <name type="scientific">Pseudolactococcus plantarum</name>
    <dbReference type="NCBI Taxonomy" id="1365"/>
    <lineage>
        <taxon>Bacteria</taxon>
        <taxon>Bacillati</taxon>
        <taxon>Bacillota</taxon>
        <taxon>Bacilli</taxon>
        <taxon>Lactobacillales</taxon>
        <taxon>Streptococcaceae</taxon>
        <taxon>Pseudolactococcus</taxon>
    </lineage>
</organism>
<evidence type="ECO:0008006" key="4">
    <source>
        <dbReference type="Google" id="ProtNLM"/>
    </source>
</evidence>
<evidence type="ECO:0000256" key="1">
    <source>
        <dbReference type="SAM" id="Phobius"/>
    </source>
</evidence>
<accession>A0A2A5S3J7</accession>
<dbReference type="Proteomes" id="UP000242246">
    <property type="component" value="Unassembled WGS sequence"/>
</dbReference>
<gene>
    <name evidence="2" type="ORF">RU87_GL000757</name>
</gene>
<keyword evidence="1" id="KW-0812">Transmembrane</keyword>
<dbReference type="STRING" id="1348632.GCA_001591745_01044"/>
<sequence length="140" mass="16014">MLLPSVTLADSDGSLQLNTTVITNQSGDGSSGSEFDIRGQLFSETLTKKIQERADQTVSCRQLIQKLDFNRTSQNDLYQKDYQPLKTNLFKTYKQTHLPVAKSTQPSDTKPMFFLLVFALPLLILTAVVSRMWTRRKRRR</sequence>
<keyword evidence="1" id="KW-0472">Membrane</keyword>
<keyword evidence="1" id="KW-1133">Transmembrane helix</keyword>